<feature type="coiled-coil region" evidence="14">
    <location>
        <begin position="953"/>
        <end position="983"/>
    </location>
</feature>
<accession>E4T0I8</accession>
<keyword evidence="8" id="KW-0547">Nucleotide-binding</keyword>
<evidence type="ECO:0000256" key="4">
    <source>
        <dbReference type="ARBA" id="ARBA00022475"/>
    </source>
</evidence>
<dbReference type="SMART" id="SM00304">
    <property type="entry name" value="HAMP"/>
    <property type="match status" value="1"/>
</dbReference>
<evidence type="ECO:0000256" key="2">
    <source>
        <dbReference type="ARBA" id="ARBA00004651"/>
    </source>
</evidence>
<feature type="transmembrane region" description="Helical" evidence="15">
    <location>
        <begin position="695"/>
        <end position="720"/>
    </location>
</feature>
<dbReference type="Pfam" id="PF00512">
    <property type="entry name" value="HisKA"/>
    <property type="match status" value="1"/>
</dbReference>
<evidence type="ECO:0000256" key="12">
    <source>
        <dbReference type="ARBA" id="ARBA00023012"/>
    </source>
</evidence>
<dbReference type="Proteomes" id="UP000008718">
    <property type="component" value="Chromosome"/>
</dbReference>
<feature type="transmembrane region" description="Helical" evidence="15">
    <location>
        <begin position="440"/>
        <end position="461"/>
    </location>
</feature>
<reference evidence="18 19" key="2">
    <citation type="journal article" date="2011" name="Stand. Genomic Sci.">
        <title>Complete genome sequence of Paludibacter propionicigenes type strain (WB4).</title>
        <authorList>
            <person name="Gronow S."/>
            <person name="Munk C."/>
            <person name="Lapidus A."/>
            <person name="Nolan M."/>
            <person name="Lucas S."/>
            <person name="Hammon N."/>
            <person name="Deshpande S."/>
            <person name="Cheng J.F."/>
            <person name="Tapia R."/>
            <person name="Han C."/>
            <person name="Goodwin L."/>
            <person name="Pitluck S."/>
            <person name="Liolios K."/>
            <person name="Ivanova N."/>
            <person name="Mavromatis K."/>
            <person name="Mikhailova N."/>
            <person name="Pati A."/>
            <person name="Chen A."/>
            <person name="Palaniappan K."/>
            <person name="Land M."/>
            <person name="Hauser L."/>
            <person name="Chang Y.J."/>
            <person name="Jeffries C.D."/>
            <person name="Brambilla E."/>
            <person name="Rohde M."/>
            <person name="Goker M."/>
            <person name="Detter J.C."/>
            <person name="Woyke T."/>
            <person name="Bristow J."/>
            <person name="Eisen J.A."/>
            <person name="Markowitz V."/>
            <person name="Hugenholtz P."/>
            <person name="Kyrpides N.C."/>
            <person name="Klenk H.P."/>
        </authorList>
    </citation>
    <scope>NUCLEOTIDE SEQUENCE [LARGE SCALE GENOMIC DNA]</scope>
    <source>
        <strain evidence="19">DSM 17365 / JCM 13257 / WB4</strain>
    </source>
</reference>
<evidence type="ECO:0000256" key="8">
    <source>
        <dbReference type="ARBA" id="ARBA00022741"/>
    </source>
</evidence>
<evidence type="ECO:0000259" key="17">
    <source>
        <dbReference type="PROSITE" id="PS50885"/>
    </source>
</evidence>
<keyword evidence="6" id="KW-0808">Transferase</keyword>
<feature type="transmembrane region" description="Helical" evidence="15">
    <location>
        <begin position="279"/>
        <end position="304"/>
    </location>
</feature>
<dbReference type="PANTHER" id="PTHR45528:SF1">
    <property type="entry name" value="SENSOR HISTIDINE KINASE CPXA"/>
    <property type="match status" value="1"/>
</dbReference>
<dbReference type="CDD" id="cd00082">
    <property type="entry name" value="HisKA"/>
    <property type="match status" value="1"/>
</dbReference>
<dbReference type="OrthoDB" id="9776727at2"/>
<evidence type="ECO:0000256" key="10">
    <source>
        <dbReference type="ARBA" id="ARBA00022840"/>
    </source>
</evidence>
<proteinExistence type="predicted"/>
<reference key="1">
    <citation type="submission" date="2010-11" db="EMBL/GenBank/DDBJ databases">
        <title>The complete genome of Paludibacter propionicigenes DSM 17365.</title>
        <authorList>
            <consortium name="US DOE Joint Genome Institute (JGI-PGF)"/>
            <person name="Lucas S."/>
            <person name="Copeland A."/>
            <person name="Lapidus A."/>
            <person name="Bruce D."/>
            <person name="Goodwin L."/>
            <person name="Pitluck S."/>
            <person name="Kyrpides N."/>
            <person name="Mavromatis K."/>
            <person name="Ivanova N."/>
            <person name="Munk A.C."/>
            <person name="Brettin T."/>
            <person name="Detter J.C."/>
            <person name="Han C."/>
            <person name="Tapia R."/>
            <person name="Land M."/>
            <person name="Hauser L."/>
            <person name="Markowitz V."/>
            <person name="Cheng J.-F."/>
            <person name="Hugenholtz P."/>
            <person name="Woyke T."/>
            <person name="Wu D."/>
            <person name="Gronow S."/>
            <person name="Wellnitz S."/>
            <person name="Brambilla E."/>
            <person name="Klenk H.-P."/>
            <person name="Eisen J.A."/>
        </authorList>
    </citation>
    <scope>NUCLEOTIDE SEQUENCE</scope>
    <source>
        <strain>WB4</strain>
    </source>
</reference>
<comment type="catalytic activity">
    <reaction evidence="1">
        <text>ATP + protein L-histidine = ADP + protein N-phospho-L-histidine.</text>
        <dbReference type="EC" id="2.7.13.3"/>
    </reaction>
</comment>
<dbReference type="PANTHER" id="PTHR45528">
    <property type="entry name" value="SENSOR HISTIDINE KINASE CPXA"/>
    <property type="match status" value="1"/>
</dbReference>
<feature type="domain" description="Histidine kinase" evidence="16">
    <location>
        <begin position="992"/>
        <end position="1204"/>
    </location>
</feature>
<dbReference type="EC" id="2.7.13.3" evidence="3"/>
<gene>
    <name evidence="18" type="ordered locus">Palpr_0185</name>
</gene>
<dbReference type="InterPro" id="IPR005467">
    <property type="entry name" value="His_kinase_dom"/>
</dbReference>
<dbReference type="CDD" id="cd00075">
    <property type="entry name" value="HATPase"/>
    <property type="match status" value="1"/>
</dbReference>
<keyword evidence="13 15" id="KW-0472">Membrane</keyword>
<keyword evidence="14" id="KW-0175">Coiled coil</keyword>
<evidence type="ECO:0000256" key="6">
    <source>
        <dbReference type="ARBA" id="ARBA00022679"/>
    </source>
</evidence>
<evidence type="ECO:0000256" key="9">
    <source>
        <dbReference type="ARBA" id="ARBA00022777"/>
    </source>
</evidence>
<dbReference type="PRINTS" id="PR00344">
    <property type="entry name" value="BCTRLSENSOR"/>
</dbReference>
<dbReference type="SMART" id="SM00388">
    <property type="entry name" value="HisKA"/>
    <property type="match status" value="1"/>
</dbReference>
<feature type="transmembrane region" description="Helical" evidence="15">
    <location>
        <begin position="204"/>
        <end position="228"/>
    </location>
</feature>
<evidence type="ECO:0000256" key="13">
    <source>
        <dbReference type="ARBA" id="ARBA00023136"/>
    </source>
</evidence>
<dbReference type="SMART" id="SM00387">
    <property type="entry name" value="HATPase_c"/>
    <property type="match status" value="1"/>
</dbReference>
<keyword evidence="5" id="KW-0597">Phosphoprotein</keyword>
<name>E4T0I8_PALPW</name>
<dbReference type="GO" id="GO:0005524">
    <property type="term" value="F:ATP binding"/>
    <property type="evidence" value="ECO:0007669"/>
    <property type="project" value="UniProtKB-KW"/>
</dbReference>
<dbReference type="eggNOG" id="COG2770">
    <property type="taxonomic scope" value="Bacteria"/>
</dbReference>
<dbReference type="RefSeq" id="WP_013443716.1">
    <property type="nucleotide sequence ID" value="NC_014734.1"/>
</dbReference>
<evidence type="ECO:0000256" key="15">
    <source>
        <dbReference type="SAM" id="Phobius"/>
    </source>
</evidence>
<dbReference type="InterPro" id="IPR036097">
    <property type="entry name" value="HisK_dim/P_sf"/>
</dbReference>
<feature type="transmembrane region" description="Helical" evidence="15">
    <location>
        <begin position="12"/>
        <end position="31"/>
    </location>
</feature>
<dbReference type="STRING" id="694427.Palpr_0185"/>
<evidence type="ECO:0000259" key="16">
    <source>
        <dbReference type="PROSITE" id="PS50109"/>
    </source>
</evidence>
<keyword evidence="9 18" id="KW-0418">Kinase</keyword>
<dbReference type="Gene3D" id="6.10.340.10">
    <property type="match status" value="1"/>
</dbReference>
<dbReference type="SUPFAM" id="SSF55874">
    <property type="entry name" value="ATPase domain of HSP90 chaperone/DNA topoisomerase II/histidine kinase"/>
    <property type="match status" value="1"/>
</dbReference>
<dbReference type="AlphaFoldDB" id="E4T0I8"/>
<evidence type="ECO:0000313" key="18">
    <source>
        <dbReference type="EMBL" id="ADQ78347.1"/>
    </source>
</evidence>
<dbReference type="PROSITE" id="PS50885">
    <property type="entry name" value="HAMP"/>
    <property type="match status" value="1"/>
</dbReference>
<dbReference type="InterPro" id="IPR004358">
    <property type="entry name" value="Sig_transdc_His_kin-like_C"/>
</dbReference>
<evidence type="ECO:0000256" key="5">
    <source>
        <dbReference type="ARBA" id="ARBA00022553"/>
    </source>
</evidence>
<feature type="transmembrane region" description="Helical" evidence="15">
    <location>
        <begin position="899"/>
        <end position="921"/>
    </location>
</feature>
<dbReference type="Gene3D" id="3.30.565.10">
    <property type="entry name" value="Histidine kinase-like ATPase, C-terminal domain"/>
    <property type="match status" value="1"/>
</dbReference>
<feature type="domain" description="HAMP" evidence="17">
    <location>
        <begin position="923"/>
        <end position="975"/>
    </location>
</feature>
<dbReference type="eggNOG" id="COG5000">
    <property type="taxonomic scope" value="Bacteria"/>
</dbReference>
<dbReference type="PROSITE" id="PS50109">
    <property type="entry name" value="HIS_KIN"/>
    <property type="match status" value="1"/>
</dbReference>
<evidence type="ECO:0000256" key="1">
    <source>
        <dbReference type="ARBA" id="ARBA00000085"/>
    </source>
</evidence>
<keyword evidence="10" id="KW-0067">ATP-binding</keyword>
<dbReference type="InterPro" id="IPR050398">
    <property type="entry name" value="HssS/ArlS-like"/>
</dbReference>
<keyword evidence="19" id="KW-1185">Reference proteome</keyword>
<dbReference type="InterPro" id="IPR003594">
    <property type="entry name" value="HATPase_dom"/>
</dbReference>
<dbReference type="HOGENOM" id="CLU_007177_0_0_10"/>
<keyword evidence="11 15" id="KW-1133">Transmembrane helix</keyword>
<dbReference type="GO" id="GO:0005886">
    <property type="term" value="C:plasma membrane"/>
    <property type="evidence" value="ECO:0007669"/>
    <property type="project" value="UniProtKB-SubCell"/>
</dbReference>
<evidence type="ECO:0000256" key="11">
    <source>
        <dbReference type="ARBA" id="ARBA00022989"/>
    </source>
</evidence>
<dbReference type="Pfam" id="PF02518">
    <property type="entry name" value="HATPase_c"/>
    <property type="match status" value="1"/>
</dbReference>
<organism evidence="18 19">
    <name type="scientific">Paludibacter propionicigenes (strain DSM 17365 / JCM 13257 / WB4)</name>
    <dbReference type="NCBI Taxonomy" id="694427"/>
    <lineage>
        <taxon>Bacteria</taxon>
        <taxon>Pseudomonadati</taxon>
        <taxon>Bacteroidota</taxon>
        <taxon>Bacteroidia</taxon>
        <taxon>Bacteroidales</taxon>
        <taxon>Paludibacteraceae</taxon>
        <taxon>Paludibacter</taxon>
    </lineage>
</organism>
<feature type="transmembrane region" description="Helical" evidence="15">
    <location>
        <begin position="240"/>
        <end position="259"/>
    </location>
</feature>
<dbReference type="KEGG" id="ppn:Palpr_0185"/>
<dbReference type="InterPro" id="IPR036890">
    <property type="entry name" value="HATPase_C_sf"/>
</dbReference>
<dbReference type="Gene3D" id="1.10.287.130">
    <property type="match status" value="1"/>
</dbReference>
<sequence>MSFTQKKSTNSYLVIALIVSITFGFVCDFFYQQSPKRSINLKNFQKEVIRKEKVADKTLEDMKKIITHGSSDSLIHYPFGDEDIAYYVFKKGGLAFWSDNRYDISSTSMPELNSWRYTQLPNAYCITKVKDIGNWKLMALITIKNNYPYENHELTNSFAKGFRIDKQVQIVAGNITDKNAVFSSHDNYLFTLTAPKTPVYNERWALAGLLAFTLAFILFFTIYVRAPYLINRRILSLREFSILAVGVGAFIGACLYFNFPSLVFWNKIFTPYQYASNSILASISHLTVVTGYFISTIYLFYFHAYTNSIKHRAGHFILQIIFVLYFVLVYNILSGLIHHSSIQISILSFKDFSGVTLWVHFLILVWGIGLVLLFLKSHNWFKTKHLLNQALIVDAALSLLLFVVYATVAPESAIRITVSFSIICGVLYFPYIFKKYKNNNVYIACWVFVFTAFLVCNSFIIDSQKRNDKYKVLAQNILVNGNTENDKMADILLEELDYKISTDRRIGLLVSKKDSLTAANEYLNKKYLRGFWNKYEMRINATYAHSALYNDYEQFILTSGTKLKNTHFYSVPANESNMSYIGKFQANYNRPDSMFFFMEFYPRRNFKSYSFPNLLIASTPDIQARLNIGIAKYDRERLVYSSGKFEFPQENKWLHKKQSGFFHQEYKGYTHYIYSPSDKNYIVISELQPHHVTDYLLYFIYTFLAFFSACWLFVWAFFYLRRNSGYRLGLTAKFQYAFITLLIISFLGIFYVSVNYIEQKYQQEQIDNLENKKNYIQKALQDIYYWNQDLNVLNTQALNFTLQDLSYIYHTDIHVYDNRGILMGSSQPLIFNKNLISNKIAPLPYFSTTSNINQYEHIGKLNYLTGYIDFVNGDFTQIGYIAVPQFFSQDEIRSEIESFLTVIIHIYMIIIVLAIVLSLFIGKQLSAPLIVLEMKLKDMRLGRRNEKIDYNLNDEIGQLVQQYNRTVDELEQSARLLAKSERESAWRSMARQVAHEINNPLTPMKLTIQQLQRTKKMQDKQFDDYFEKSSVMLIEQIDNLSRIAGTFSNFARMPEASFVRVDVAAKIYSVFRLFMNNNEHVTMHYEGAEQNVFVYADPEQLVQVFNNLIKNALQAIPEEREGEISIRLTEEAKEVTITVSDNGAGIVAEIQDKLFIPNFTTKSTGMGLGLAIAKNIIEISGGSITFSTAIDEGTTFTVRLPKSE</sequence>
<feature type="transmembrane region" description="Helical" evidence="15">
    <location>
        <begin position="732"/>
        <end position="754"/>
    </location>
</feature>
<dbReference type="InterPro" id="IPR003661">
    <property type="entry name" value="HisK_dim/P_dom"/>
</dbReference>
<keyword evidence="4" id="KW-1003">Cell membrane</keyword>
<feature type="transmembrane region" description="Helical" evidence="15">
    <location>
        <begin position="316"/>
        <end position="337"/>
    </location>
</feature>
<dbReference type="SUPFAM" id="SSF47384">
    <property type="entry name" value="Homodimeric domain of signal transducing histidine kinase"/>
    <property type="match status" value="1"/>
</dbReference>
<dbReference type="EMBL" id="CP002345">
    <property type="protein sequence ID" value="ADQ78347.1"/>
    <property type="molecule type" value="Genomic_DNA"/>
</dbReference>
<keyword evidence="7 15" id="KW-0812">Transmembrane</keyword>
<evidence type="ECO:0000256" key="14">
    <source>
        <dbReference type="SAM" id="Coils"/>
    </source>
</evidence>
<dbReference type="GO" id="GO:0000155">
    <property type="term" value="F:phosphorelay sensor kinase activity"/>
    <property type="evidence" value="ECO:0007669"/>
    <property type="project" value="InterPro"/>
</dbReference>
<comment type="subcellular location">
    <subcellularLocation>
        <location evidence="2">Cell membrane</location>
        <topology evidence="2">Multi-pass membrane protein</topology>
    </subcellularLocation>
</comment>
<feature type="transmembrane region" description="Helical" evidence="15">
    <location>
        <begin position="357"/>
        <end position="375"/>
    </location>
</feature>
<keyword evidence="12" id="KW-0902">Two-component regulatory system</keyword>
<evidence type="ECO:0000256" key="7">
    <source>
        <dbReference type="ARBA" id="ARBA00022692"/>
    </source>
</evidence>
<feature type="transmembrane region" description="Helical" evidence="15">
    <location>
        <begin position="387"/>
        <end position="408"/>
    </location>
</feature>
<dbReference type="InterPro" id="IPR003660">
    <property type="entry name" value="HAMP_dom"/>
</dbReference>
<protein>
    <recommendedName>
        <fullName evidence="3">histidine kinase</fullName>
        <ecNumber evidence="3">2.7.13.3</ecNumber>
    </recommendedName>
</protein>
<evidence type="ECO:0000313" key="19">
    <source>
        <dbReference type="Proteomes" id="UP000008718"/>
    </source>
</evidence>
<evidence type="ECO:0000256" key="3">
    <source>
        <dbReference type="ARBA" id="ARBA00012438"/>
    </source>
</evidence>